<evidence type="ECO:0000256" key="5">
    <source>
        <dbReference type="ARBA" id="ARBA00022990"/>
    </source>
</evidence>
<dbReference type="UniPathway" id="UPA00109">
    <property type="reaction ID" value="UER00181"/>
</dbReference>
<evidence type="ECO:0000313" key="22">
    <source>
        <dbReference type="Proteomes" id="UP000533482"/>
    </source>
</evidence>
<comment type="function">
    <text evidence="9">Catalyzes the reversible isomerization of glucose-6-phosphate to fructose-6-phosphate.</text>
</comment>
<evidence type="ECO:0000256" key="6">
    <source>
        <dbReference type="ARBA" id="ARBA00023152"/>
    </source>
</evidence>
<reference evidence="12 21" key="3">
    <citation type="submission" date="2018-08" db="EMBL/GenBank/DDBJ databases">
        <authorList>
            <consortium name="PulseNet: The National Subtyping Network for Foodborne Disease Surveillance"/>
            <person name="Tarr C.L."/>
            <person name="Trees E."/>
            <person name="Katz L.S."/>
            <person name="Carleton-Romer H.A."/>
            <person name="Stroika S."/>
            <person name="Kucerova Z."/>
            <person name="Roache K.F."/>
            <person name="Sabol A.L."/>
            <person name="Besser J."/>
            <person name="Gerner-Smidt P."/>
        </authorList>
    </citation>
    <scope>NUCLEOTIDE SEQUENCE [LARGE SCALE GENOMIC DNA]</scope>
    <source>
        <strain evidence="12 21">PNUSAE004760</strain>
    </source>
</reference>
<keyword evidence="6 9" id="KW-0324">Glycolysis</keyword>
<evidence type="ECO:0000256" key="3">
    <source>
        <dbReference type="ARBA" id="ARBA00022432"/>
    </source>
</evidence>
<dbReference type="SUPFAM" id="SSF53697">
    <property type="entry name" value="SIS domain"/>
    <property type="match status" value="1"/>
</dbReference>
<dbReference type="Proteomes" id="UP000245761">
    <property type="component" value="Unassembled WGS sequence"/>
</dbReference>
<evidence type="ECO:0000256" key="7">
    <source>
        <dbReference type="ARBA" id="ARBA00023235"/>
    </source>
</evidence>
<dbReference type="Proteomes" id="UP000528199">
    <property type="component" value="Unassembled WGS sequence"/>
</dbReference>
<dbReference type="InterPro" id="IPR046348">
    <property type="entry name" value="SIS_dom_sf"/>
</dbReference>
<reference evidence="16 20" key="5">
    <citation type="submission" date="2019-10" db="EMBL/GenBank/DDBJ databases">
        <title>Comparative genomic analysis of antimicrobial resistant Escherichia coli of diverse origin.</title>
        <authorList>
            <person name="Ghatak S."/>
            <person name="Milton A.P."/>
            <person name="Rhetso K."/>
            <person name="Purkait D."/>
            <person name="Das S."/>
            <person name="Puro K.-U."/>
            <person name="Shakuntala I."/>
            <person name="Sen A."/>
            <person name="Sanjukta R."/>
            <person name="Priya G.B."/>
            <person name="Mawlong M."/>
            <person name="Lyngdoh V."/>
            <person name="Rynghang J."/>
            <person name="Mawphlang B.L."/>
        </authorList>
    </citation>
    <scope>NUCLEOTIDE SEQUENCE [LARGE SCALE GENOMIC DNA]</scope>
    <source>
        <strain evidence="16 20">SE161</strain>
    </source>
</reference>
<dbReference type="CDD" id="cd05015">
    <property type="entry name" value="SIS_PGI_1"/>
    <property type="match status" value="1"/>
</dbReference>
<keyword evidence="4 9" id="KW-0963">Cytoplasm</keyword>
<keyword evidence="3 9" id="KW-0312">Gluconeogenesis</keyword>
<organism evidence="11 22">
    <name type="scientific">Escherichia coli</name>
    <dbReference type="NCBI Taxonomy" id="562"/>
    <lineage>
        <taxon>Bacteria</taxon>
        <taxon>Pseudomonadati</taxon>
        <taxon>Pseudomonadota</taxon>
        <taxon>Gammaproteobacteria</taxon>
        <taxon>Enterobacterales</taxon>
        <taxon>Enterobacteriaceae</taxon>
        <taxon>Escherichia</taxon>
    </lineage>
</organism>
<dbReference type="Proteomes" id="UP000533482">
    <property type="component" value="Unassembled WGS sequence"/>
</dbReference>
<comment type="pathway">
    <text evidence="1 9 10">Carbohydrate degradation; glycolysis; D-glyceraldehyde 3-phosphate and glycerone phosphate from D-glucose: step 2/4.</text>
</comment>
<dbReference type="InterPro" id="IPR018189">
    <property type="entry name" value="Phosphoglucose_isomerase_CS"/>
</dbReference>
<dbReference type="GO" id="GO:0051156">
    <property type="term" value="P:glucose 6-phosphate metabolic process"/>
    <property type="evidence" value="ECO:0007669"/>
    <property type="project" value="TreeGrafter"/>
</dbReference>
<dbReference type="PROSITE" id="PS00765">
    <property type="entry name" value="P_GLUCOSE_ISOMERASE_1"/>
    <property type="match status" value="1"/>
</dbReference>
<sequence length="549" mass="61528">MKNINPTQTAAWQALQKHFDEMKDVTIADLFAKDGDRFSKFSATFDDQMLVDYSKNRITEETLAKLQDLAKECDLAGAIKSMFSGEKINRTENRAVLHVALRNRSNTPILVDGKDVMPEVNAVLEKMKTFSQAIISGEWKGYTGKAITDVVNIGIGGSDLGPYMVTEALRPYKNHLNMHFVSNVDGTHIAEVLKKVNPETTLFLVASKTFTTQETMTNAHSARDWFLKAAGDEKHVAKHFAALSTNAKAVGEFGIDTANMFEFWDWVGGRYSLWSAIGLSIVLSIGFDNFVELLSGAHAMDKHFSTTPAEKNLPVLLALIGIWYNNFFGAETEAILPYDQYMHRFAAYFQQGNMESNGKYVDRNGNVVNYQTGPIIWGEPGTNGQHAFYQLIHQGTKMVPCDFIAPAITHNPLSDHHQKLLSNFFAQTEALAFGKSREVVEQEYRDQGKDPATLDYVVPFKVFEGNRPTNSILLREITPFSLGALIALYEHKIFTQGVILNIFTFDQWGVELGKQLANRILPELKDDKEISSHDSSTNGLINRYKAWRG</sequence>
<feature type="active site" evidence="9">
    <location>
        <position position="386"/>
    </location>
</feature>
<dbReference type="InterPro" id="IPR023096">
    <property type="entry name" value="G6P_Isomerase_C"/>
</dbReference>
<reference evidence="13 23" key="1">
    <citation type="journal article" date="2018" name="Genome Biol.">
        <title>SKESA: strategic k-mer extension for scrupulous assemblies.</title>
        <authorList>
            <person name="Souvorov A."/>
            <person name="Agarwala R."/>
            <person name="Lipman D.J."/>
        </authorList>
    </citation>
    <scope>NUCLEOTIDE SEQUENCE [LARGE SCALE GENOMIC DNA]</scope>
    <source>
        <strain evidence="13">EC00618</strain>
        <strain evidence="23">ecoli[ST-405]</strain>
        <strain evidence="14">Ecoli[ST-405]</strain>
    </source>
</reference>
<dbReference type="InterPro" id="IPR035476">
    <property type="entry name" value="SIS_PGI_1"/>
</dbReference>
<evidence type="ECO:0000313" key="14">
    <source>
        <dbReference type="EMBL" id="HAJ5804480.1"/>
    </source>
</evidence>
<comment type="similarity">
    <text evidence="2 9 10">Belongs to the GPI family.</text>
</comment>
<dbReference type="EMBL" id="AASUOH010000008">
    <property type="protein sequence ID" value="EFH0042816.1"/>
    <property type="molecule type" value="Genomic_DNA"/>
</dbReference>
<evidence type="ECO:0000313" key="21">
    <source>
        <dbReference type="Proteomes" id="UP000528199"/>
    </source>
</evidence>
<keyword evidence="7 9" id="KW-0413">Isomerase</keyword>
<dbReference type="PRINTS" id="PR00662">
    <property type="entry name" value="G6PISOMERASE"/>
</dbReference>
<dbReference type="CDD" id="cd05016">
    <property type="entry name" value="SIS_PGI_2"/>
    <property type="match status" value="1"/>
</dbReference>
<dbReference type="FunFam" id="1.10.1390.10:FF:000001">
    <property type="entry name" value="Glucose-6-phosphate isomerase"/>
    <property type="match status" value="1"/>
</dbReference>
<dbReference type="GO" id="GO:0048029">
    <property type="term" value="F:monosaccharide binding"/>
    <property type="evidence" value="ECO:0007669"/>
    <property type="project" value="TreeGrafter"/>
</dbReference>
<dbReference type="EMBL" id="RNLZ01000038">
    <property type="protein sequence ID" value="MGE15494.1"/>
    <property type="molecule type" value="Genomic_DNA"/>
</dbReference>
<dbReference type="Pfam" id="PF00342">
    <property type="entry name" value="PGI"/>
    <property type="match status" value="1"/>
</dbReference>
<dbReference type="EMBL" id="WCEW01000005">
    <property type="protein sequence ID" value="MTE88536.1"/>
    <property type="molecule type" value="Genomic_DNA"/>
</dbReference>
<comment type="caution">
    <text evidence="11">The sequence shown here is derived from an EMBL/GenBank/DDBJ whole genome shotgun (WGS) entry which is preliminary data.</text>
</comment>
<evidence type="ECO:0000256" key="10">
    <source>
        <dbReference type="RuleBase" id="RU000612"/>
    </source>
</evidence>
<feature type="active site" description="Proton donor" evidence="9">
    <location>
        <position position="355"/>
    </location>
</feature>
<dbReference type="PROSITE" id="PS51463">
    <property type="entry name" value="P_GLUCOSE_ISOMERASE_3"/>
    <property type="match status" value="1"/>
</dbReference>
<dbReference type="Proteomes" id="UP000842519">
    <property type="component" value="Unassembled WGS sequence"/>
</dbReference>
<dbReference type="Gene3D" id="1.10.1390.10">
    <property type="match status" value="1"/>
</dbReference>
<evidence type="ECO:0000256" key="1">
    <source>
        <dbReference type="ARBA" id="ARBA00004926"/>
    </source>
</evidence>
<dbReference type="EC" id="5.3.1.9" evidence="9"/>
<dbReference type="GO" id="GO:0097367">
    <property type="term" value="F:carbohydrate derivative binding"/>
    <property type="evidence" value="ECO:0007669"/>
    <property type="project" value="InterPro"/>
</dbReference>
<dbReference type="EMBL" id="QEMT01000012">
    <property type="protein sequence ID" value="PWH61708.1"/>
    <property type="molecule type" value="Genomic_DNA"/>
</dbReference>
<dbReference type="EMBL" id="AASOHJ010000013">
    <property type="protein sequence ID" value="EFE8673829.1"/>
    <property type="molecule type" value="Genomic_DNA"/>
</dbReference>
<keyword evidence="5 9" id="KW-0007">Acetylation</keyword>
<dbReference type="Gene3D" id="3.40.50.10490">
    <property type="entry name" value="Glucose-6-phosphate isomerase like protein, domain 1"/>
    <property type="match status" value="2"/>
</dbReference>
<feature type="modified residue" description="N6-acetyllysine" evidence="9">
    <location>
        <position position="80"/>
    </location>
</feature>
<evidence type="ECO:0000313" key="15">
    <source>
        <dbReference type="EMBL" id="MGE15494.1"/>
    </source>
</evidence>
<comment type="catalytic activity">
    <reaction evidence="8 9 10">
        <text>alpha-D-glucose 6-phosphate = beta-D-fructose 6-phosphate</text>
        <dbReference type="Rhea" id="RHEA:11816"/>
        <dbReference type="ChEBI" id="CHEBI:57634"/>
        <dbReference type="ChEBI" id="CHEBI:58225"/>
        <dbReference type="EC" id="5.3.1.9"/>
    </reaction>
</comment>
<evidence type="ECO:0000313" key="16">
    <source>
        <dbReference type="EMBL" id="MTE88536.1"/>
    </source>
</evidence>
<dbReference type="FunFam" id="3.40.50.10490:FF:000004">
    <property type="entry name" value="Glucose-6-phosphate isomerase"/>
    <property type="match status" value="1"/>
</dbReference>
<dbReference type="GO" id="GO:0006096">
    <property type="term" value="P:glycolytic process"/>
    <property type="evidence" value="ECO:0007669"/>
    <property type="project" value="UniProtKB-UniRule"/>
</dbReference>
<dbReference type="InterPro" id="IPR001672">
    <property type="entry name" value="G6P_Isomerase"/>
</dbReference>
<evidence type="ECO:0000256" key="8">
    <source>
        <dbReference type="ARBA" id="ARBA00029321"/>
    </source>
</evidence>
<proteinExistence type="inferred from homology"/>
<evidence type="ECO:0000313" key="18">
    <source>
        <dbReference type="Proteomes" id="UP000245761"/>
    </source>
</evidence>
<evidence type="ECO:0000313" key="12">
    <source>
        <dbReference type="EMBL" id="EFH0042816.1"/>
    </source>
</evidence>
<evidence type="ECO:0000313" key="11">
    <source>
        <dbReference type="EMBL" id="EFE8673829.1"/>
    </source>
</evidence>
<comment type="subcellular location">
    <subcellularLocation>
        <location evidence="9">Cytoplasm</location>
    </subcellularLocation>
</comment>
<dbReference type="PROSITE" id="PS00174">
    <property type="entry name" value="P_GLUCOSE_ISOMERASE_2"/>
    <property type="match status" value="1"/>
</dbReference>
<dbReference type="HAMAP" id="MF_00473">
    <property type="entry name" value="G6P_isomerase"/>
    <property type="match status" value="1"/>
</dbReference>
<evidence type="ECO:0000313" key="17">
    <source>
        <dbReference type="EMBL" id="PWH61708.1"/>
    </source>
</evidence>
<evidence type="ECO:0000313" key="19">
    <source>
        <dbReference type="Proteomes" id="UP000272336"/>
    </source>
</evidence>
<dbReference type="AlphaFoldDB" id="A0A0D8WCG6"/>
<evidence type="ECO:0000313" key="23">
    <source>
        <dbReference type="Proteomes" id="UP000842519"/>
    </source>
</evidence>
<dbReference type="InterPro" id="IPR035482">
    <property type="entry name" value="SIS_PGI_2"/>
</dbReference>
<evidence type="ECO:0000256" key="2">
    <source>
        <dbReference type="ARBA" id="ARBA00006604"/>
    </source>
</evidence>
<dbReference type="RefSeq" id="WP_000789997.1">
    <property type="nucleotide sequence ID" value="NZ_AP019803.1"/>
</dbReference>
<reference evidence="17 18" key="2">
    <citation type="submission" date="2018-04" db="EMBL/GenBank/DDBJ databases">
        <title>Draft Genomic Sequencing Of Potential Extraintestinal Pathogenic Escherichia coli B8S56 Isolated from Retail Chicken Skin.</title>
        <authorList>
            <person name="Xu A."/>
            <person name="Tilman S."/>
            <person name="Wisser-Parker K."/>
            <person name="Scullen O.J."/>
            <person name="Sommers C."/>
        </authorList>
    </citation>
    <scope>NUCLEOTIDE SEQUENCE [LARGE SCALE GENOMIC DNA]</scope>
    <source>
        <strain evidence="17 18">B8S56</strain>
    </source>
</reference>
<dbReference type="Proteomes" id="UP000272336">
    <property type="component" value="Unassembled WGS sequence"/>
</dbReference>
<evidence type="ECO:0000313" key="13">
    <source>
        <dbReference type="EMBL" id="HAJ0835943.1"/>
    </source>
</evidence>
<dbReference type="Proteomes" id="UP000486847">
    <property type="component" value="Unassembled WGS sequence"/>
</dbReference>
<reference evidence="11 22" key="4">
    <citation type="submission" date="2019-09" db="EMBL/GenBank/DDBJ databases">
        <authorList>
            <consortium name="NARMS: The National Antimicrobial Resistance Monitoring System"/>
        </authorList>
    </citation>
    <scope>NUCLEOTIDE SEQUENCE [LARGE SCALE GENOMIC DNA]</scope>
    <source>
        <strain evidence="15 19">CVM N17EC0060</strain>
        <strain evidence="11 22">FSIS11923834</strain>
    </source>
</reference>
<evidence type="ECO:0000313" key="20">
    <source>
        <dbReference type="Proteomes" id="UP000486847"/>
    </source>
</evidence>
<dbReference type="GO" id="GO:0006094">
    <property type="term" value="P:gluconeogenesis"/>
    <property type="evidence" value="ECO:0007669"/>
    <property type="project" value="UniProtKB-UniRule"/>
</dbReference>
<dbReference type="EMBL" id="DABGYN010000034">
    <property type="protein sequence ID" value="HAJ0835943.1"/>
    <property type="molecule type" value="Genomic_DNA"/>
</dbReference>
<dbReference type="EMBL" id="DABGKQ010000008">
    <property type="protein sequence ID" value="HAJ5804480.1"/>
    <property type="molecule type" value="Genomic_DNA"/>
</dbReference>
<comment type="pathway">
    <text evidence="9">Carbohydrate biosynthesis; gluconeogenesis.</text>
</comment>
<reference evidence="14" key="6">
    <citation type="submission" date="2019-11" db="EMBL/GenBank/DDBJ databases">
        <authorList>
            <consortium name="NCBI Pathogen Detection Project"/>
        </authorList>
    </citation>
    <scope>NUCLEOTIDE SEQUENCE</scope>
    <source>
        <strain evidence="13">EC00618</strain>
        <strain evidence="14">Ecoli[ST-405]</strain>
    </source>
</reference>
<name>A0A0D8WCG6_ECOLX</name>
<accession>A0A0J3WI75</accession>
<dbReference type="GO" id="GO:0004347">
    <property type="term" value="F:glucose-6-phosphate isomerase activity"/>
    <property type="evidence" value="ECO:0007669"/>
    <property type="project" value="UniProtKB-UniRule"/>
</dbReference>
<feature type="modified residue" description="N6-acetyllysine" evidence="9">
    <location>
        <position position="228"/>
    </location>
</feature>
<evidence type="ECO:0000256" key="4">
    <source>
        <dbReference type="ARBA" id="ARBA00022490"/>
    </source>
</evidence>
<feature type="active site" evidence="9">
    <location>
        <position position="514"/>
    </location>
</feature>
<feature type="modified residue" description="N6-acetyllysine" evidence="9">
    <location>
        <position position="234"/>
    </location>
</feature>
<dbReference type="NCBIfam" id="NF001211">
    <property type="entry name" value="PRK00179.1"/>
    <property type="match status" value="1"/>
</dbReference>
<dbReference type="PANTHER" id="PTHR11469">
    <property type="entry name" value="GLUCOSE-6-PHOSPHATE ISOMERASE"/>
    <property type="match status" value="1"/>
</dbReference>
<evidence type="ECO:0000256" key="9">
    <source>
        <dbReference type="HAMAP-Rule" id="MF_00473"/>
    </source>
</evidence>
<dbReference type="PANTHER" id="PTHR11469:SF1">
    <property type="entry name" value="GLUCOSE-6-PHOSPHATE ISOMERASE"/>
    <property type="match status" value="1"/>
</dbReference>
<protein>
    <recommendedName>
        <fullName evidence="9">Glucose-6-phosphate isomerase</fullName>
        <shortName evidence="9">GPI</shortName>
        <ecNumber evidence="9">5.3.1.9</ecNumber>
    </recommendedName>
    <alternativeName>
        <fullName evidence="9">Phosphoglucose isomerase</fullName>
        <shortName evidence="9">PGI</shortName>
    </alternativeName>
    <alternativeName>
        <fullName evidence="9">Phosphohexose isomerase</fullName>
        <shortName evidence="9">PHI</shortName>
    </alternativeName>
</protein>
<gene>
    <name evidence="9 12" type="primary">pgi</name>
    <name evidence="12" type="ORF">BKL28_001572</name>
    <name evidence="15" type="ORF">D9D43_18295</name>
    <name evidence="17" type="ORF">DD762_09470</name>
    <name evidence="11" type="ORF">F7N46_11920</name>
    <name evidence="16" type="ORF">F9B07_06730</name>
    <name evidence="13" type="ORF">HL563_19795</name>
    <name evidence="14" type="ORF">HLZ39_08195</name>
</gene>
<accession>A0A0D8WCG6</accession>
<dbReference type="GO" id="GO:0005829">
    <property type="term" value="C:cytosol"/>
    <property type="evidence" value="ECO:0007669"/>
    <property type="project" value="TreeGrafter"/>
</dbReference>
<dbReference type="UniPathway" id="UPA00138"/>